<protein>
    <submittedName>
        <fullName evidence="5">Dipeptide-binding ABC transporter, periplasmic substrate-binding component</fullName>
    </submittedName>
</protein>
<evidence type="ECO:0000256" key="2">
    <source>
        <dbReference type="ARBA" id="ARBA00022729"/>
    </source>
</evidence>
<dbReference type="CDD" id="cd00995">
    <property type="entry name" value="PBP2_NikA_DppA_OppA_like"/>
    <property type="match status" value="1"/>
</dbReference>
<feature type="chain" id="PRO_5002174012" evidence="3">
    <location>
        <begin position="32"/>
        <end position="570"/>
    </location>
</feature>
<dbReference type="PROSITE" id="PS51257">
    <property type="entry name" value="PROKAR_LIPOPROTEIN"/>
    <property type="match status" value="1"/>
</dbReference>
<dbReference type="SUPFAM" id="SSF53850">
    <property type="entry name" value="Periplasmic binding protein-like II"/>
    <property type="match status" value="1"/>
</dbReference>
<dbReference type="STRING" id="68895.RR42_s3034"/>
<dbReference type="PANTHER" id="PTHR30290:SF38">
    <property type="entry name" value="D,D-DIPEPTIDE-BINDING PERIPLASMIC PROTEIN DDPA-RELATED"/>
    <property type="match status" value="1"/>
</dbReference>
<keyword evidence="6" id="KW-1185">Reference proteome</keyword>
<dbReference type="InterPro" id="IPR000914">
    <property type="entry name" value="SBP_5_dom"/>
</dbReference>
<accession>A0A0C4YQ57</accession>
<evidence type="ECO:0000313" key="5">
    <source>
        <dbReference type="EMBL" id="AJG24615.1"/>
    </source>
</evidence>
<dbReference type="Pfam" id="PF00496">
    <property type="entry name" value="SBP_bac_5"/>
    <property type="match status" value="1"/>
</dbReference>
<feature type="domain" description="Solute-binding protein family 5" evidence="4">
    <location>
        <begin position="104"/>
        <end position="458"/>
    </location>
</feature>
<dbReference type="EMBL" id="CP010537">
    <property type="protein sequence ID" value="AJG24615.1"/>
    <property type="molecule type" value="Genomic_DNA"/>
</dbReference>
<dbReference type="KEGG" id="cbw:RR42_s3034"/>
<dbReference type="PROSITE" id="PS01040">
    <property type="entry name" value="SBP_BACTERIAL_5"/>
    <property type="match status" value="1"/>
</dbReference>
<reference evidence="5 6" key="1">
    <citation type="journal article" date="2015" name="Genome Announc.">
        <title>Complete Genome Sequence of Cupriavidus basilensis 4G11, Isolated from the Oak Ridge Field Research Center Site.</title>
        <authorList>
            <person name="Ray J."/>
            <person name="Waters R.J."/>
            <person name="Skerker J.M."/>
            <person name="Kuehl J.V."/>
            <person name="Price M.N."/>
            <person name="Huang J."/>
            <person name="Chakraborty R."/>
            <person name="Arkin A.P."/>
            <person name="Deutschbauer A."/>
        </authorList>
    </citation>
    <scope>NUCLEOTIDE SEQUENCE [LARGE SCALE GENOMIC DNA]</scope>
    <source>
        <strain evidence="5">4G11</strain>
    </source>
</reference>
<dbReference type="GO" id="GO:1904680">
    <property type="term" value="F:peptide transmembrane transporter activity"/>
    <property type="evidence" value="ECO:0007669"/>
    <property type="project" value="TreeGrafter"/>
</dbReference>
<gene>
    <name evidence="5" type="ORF">RR42_s3034</name>
</gene>
<evidence type="ECO:0000313" key="6">
    <source>
        <dbReference type="Proteomes" id="UP000031843"/>
    </source>
</evidence>
<dbReference type="Gene3D" id="3.10.105.10">
    <property type="entry name" value="Dipeptide-binding Protein, Domain 3"/>
    <property type="match status" value="1"/>
</dbReference>
<dbReference type="Proteomes" id="UP000031843">
    <property type="component" value="Chromosome secondary"/>
</dbReference>
<name>A0A0C4YQ57_9BURK</name>
<keyword evidence="2 3" id="KW-0732">Signal</keyword>
<evidence type="ECO:0000256" key="3">
    <source>
        <dbReference type="SAM" id="SignalP"/>
    </source>
</evidence>
<evidence type="ECO:0000259" key="4">
    <source>
        <dbReference type="Pfam" id="PF00496"/>
    </source>
</evidence>
<organism evidence="5 6">
    <name type="scientific">Cupriavidus basilensis</name>
    <dbReference type="NCBI Taxonomy" id="68895"/>
    <lineage>
        <taxon>Bacteria</taxon>
        <taxon>Pseudomonadati</taxon>
        <taxon>Pseudomonadota</taxon>
        <taxon>Betaproteobacteria</taxon>
        <taxon>Burkholderiales</taxon>
        <taxon>Burkholderiaceae</taxon>
        <taxon>Cupriavidus</taxon>
    </lineage>
</organism>
<dbReference type="GO" id="GO:0030288">
    <property type="term" value="C:outer membrane-bounded periplasmic space"/>
    <property type="evidence" value="ECO:0007669"/>
    <property type="project" value="UniProtKB-ARBA"/>
</dbReference>
<comment type="similarity">
    <text evidence="1">Belongs to the bacterial solute-binding protein 5 family.</text>
</comment>
<dbReference type="GO" id="GO:0043190">
    <property type="term" value="C:ATP-binding cassette (ABC) transporter complex"/>
    <property type="evidence" value="ECO:0007669"/>
    <property type="project" value="InterPro"/>
</dbReference>
<dbReference type="GO" id="GO:0015833">
    <property type="term" value="P:peptide transport"/>
    <property type="evidence" value="ECO:0007669"/>
    <property type="project" value="TreeGrafter"/>
</dbReference>
<sequence>MEGRGLNRTISSVVAGVAGVVLALAAGAACAQAEAPKYGGNLEIGSMYPTISALSWDLADWNWKQNYDTGQVYEQLFAADLSKARRNGGKYPFQADAWLPEDAIRGELAESWKWVDPLTLEVKLRKGVKFPAKAGVMEERELVADDVVFSYNRQNTSAKKIPTYYDHLNKVEATDKYTVVFRFKAFNAEWDYRFGWGYYSGIMPKEVAAAGAGNWKNVNGSGPFLLSNFVQGTASTYTKNEQYWDSDKIAGKDYKLPFVDKVVLRTVKDESTRNTMLRTGKLDVLESVRWTAVDELKKNAPALKWSRWLSTNGQYVALRVDTKPFNDLRVRRALNMAVNKQEIVKQFYGGNAELFAYPQHPDYAGYFEPLSAMPDSVKELFAYNPDKARKLLAEAGYAKGFTFKVQVCACQPEHLELLPLIGAYLEQVGVRIEIQPMEYGAFLSAMTTRTNAPGYLMSNGHTNPTTTIRKSFVKGQVWNAAQWGDAKYEQRVNEAFQMRDLGRRQEALRSLTRDVLADAPYIWLPTPYVYTAWWPWVKNYNAELRAGAVRPGPIYARMWVDQDMKKKMGF</sequence>
<proteinExistence type="inferred from homology"/>
<dbReference type="InterPro" id="IPR023765">
    <property type="entry name" value="SBP_5_CS"/>
</dbReference>
<dbReference type="Gene3D" id="3.40.190.10">
    <property type="entry name" value="Periplasmic binding protein-like II"/>
    <property type="match status" value="1"/>
</dbReference>
<dbReference type="PANTHER" id="PTHR30290">
    <property type="entry name" value="PERIPLASMIC BINDING COMPONENT OF ABC TRANSPORTER"/>
    <property type="match status" value="1"/>
</dbReference>
<feature type="signal peptide" evidence="3">
    <location>
        <begin position="1"/>
        <end position="31"/>
    </location>
</feature>
<evidence type="ECO:0000256" key="1">
    <source>
        <dbReference type="ARBA" id="ARBA00005695"/>
    </source>
</evidence>
<dbReference type="AlphaFoldDB" id="A0A0C4YQ57"/>
<dbReference type="InterPro" id="IPR039424">
    <property type="entry name" value="SBP_5"/>
</dbReference>